<evidence type="ECO:0000256" key="8">
    <source>
        <dbReference type="ARBA" id="ARBA00037904"/>
    </source>
</evidence>
<dbReference type="GO" id="GO:0016757">
    <property type="term" value="F:glycosyltransferase activity"/>
    <property type="evidence" value="ECO:0007669"/>
    <property type="project" value="UniProtKB-KW"/>
</dbReference>
<evidence type="ECO:0000256" key="4">
    <source>
        <dbReference type="ARBA" id="ARBA00022679"/>
    </source>
</evidence>
<evidence type="ECO:0000256" key="6">
    <source>
        <dbReference type="ARBA" id="ARBA00023136"/>
    </source>
</evidence>
<evidence type="ECO:0000259" key="11">
    <source>
        <dbReference type="Pfam" id="PF00535"/>
    </source>
</evidence>
<dbReference type="KEGG" id="crs:FQB35_12000"/>
<keyword evidence="6" id="KW-0472">Membrane</keyword>
<dbReference type="SUPFAM" id="SSF53448">
    <property type="entry name" value="Nucleotide-diphospho-sugar transferases"/>
    <property type="match status" value="1"/>
</dbReference>
<dbReference type="AlphaFoldDB" id="A0A5C0SHT2"/>
<evidence type="ECO:0000256" key="3">
    <source>
        <dbReference type="ARBA" id="ARBA00022676"/>
    </source>
</evidence>
<comment type="function">
    <text evidence="7">Catalyzes the glycosylation of 4,4'-diaponeurosporenoate, i.e. the esterification of glucose at the C1'' position with the carboxyl group of 4,4'-diaponeurosporenic acid, to form glycosyl-4,4'-diaponeurosporenoate. This is a step in the biosynthesis of staphyloxanthin, an orange pigment present in most staphylococci strains.</text>
</comment>
<keyword evidence="4 12" id="KW-0808">Transferase</keyword>
<feature type="domain" description="Glycosyltransferase 2-like" evidence="11">
    <location>
        <begin position="3"/>
        <end position="120"/>
    </location>
</feature>
<protein>
    <recommendedName>
        <fullName evidence="10">4,4'-diaponeurosporenoate glycosyltransferase</fullName>
    </recommendedName>
</protein>
<dbReference type="PANTHER" id="PTHR43646">
    <property type="entry name" value="GLYCOSYLTRANSFERASE"/>
    <property type="match status" value="1"/>
</dbReference>
<organism evidence="12 13">
    <name type="scientific">Crassaminicella thermophila</name>
    <dbReference type="NCBI Taxonomy" id="2599308"/>
    <lineage>
        <taxon>Bacteria</taxon>
        <taxon>Bacillati</taxon>
        <taxon>Bacillota</taxon>
        <taxon>Clostridia</taxon>
        <taxon>Eubacteriales</taxon>
        <taxon>Clostridiaceae</taxon>
        <taxon>Crassaminicella</taxon>
    </lineage>
</organism>
<dbReference type="InterPro" id="IPR026461">
    <property type="entry name" value="Trfase_2_rSAM/seldom_assoc"/>
</dbReference>
<dbReference type="Gene3D" id="3.90.550.10">
    <property type="entry name" value="Spore Coat Polysaccharide Biosynthesis Protein SpsA, Chain A"/>
    <property type="match status" value="1"/>
</dbReference>
<dbReference type="RefSeq" id="WP_148810120.1">
    <property type="nucleotide sequence ID" value="NZ_CP042243.1"/>
</dbReference>
<evidence type="ECO:0000256" key="7">
    <source>
        <dbReference type="ARBA" id="ARBA00037281"/>
    </source>
</evidence>
<evidence type="ECO:0000256" key="5">
    <source>
        <dbReference type="ARBA" id="ARBA00022746"/>
    </source>
</evidence>
<dbReference type="CDD" id="cd02522">
    <property type="entry name" value="GT_2_like_a"/>
    <property type="match status" value="1"/>
</dbReference>
<evidence type="ECO:0000313" key="13">
    <source>
        <dbReference type="Proteomes" id="UP000324646"/>
    </source>
</evidence>
<dbReference type="Pfam" id="PF00535">
    <property type="entry name" value="Glycos_transf_2"/>
    <property type="match status" value="1"/>
</dbReference>
<dbReference type="OrthoDB" id="9810303at2"/>
<sequence length="224" mass="25521">MISIIIPVLNEEKSIEDLLKQINRLEGDKEIIVVDGGSKDKTVEIASAYAEIVKSKKGRANQMNAGAKKAKGNILWFVHSDSKISSDSLKNIEDAISSGYIGGGFSLYFYDYDTVFMRYIAWTSNLRAKYLGLYFGDQAIFVRKDIFYYLQGYPDIEIMEDWVLSKKLHKTGKMKMVKSSIGTSARRFKIGGQFRTFLLMQKIKILFICGMSPNQLSKLYREAR</sequence>
<comment type="similarity">
    <text evidence="9">Belongs to the glycosyltransferase 2 family. CrtQ subfamily.</text>
</comment>
<accession>A0A5C0SHT2</accession>
<keyword evidence="2" id="KW-1003">Cell membrane</keyword>
<comment type="pathway">
    <text evidence="8">Carotenoid biosynthesis; staphyloxanthin biosynthesis; staphyloxanthin from farnesyl diphosphate: step 4/5.</text>
</comment>
<dbReference type="GO" id="GO:0005886">
    <property type="term" value="C:plasma membrane"/>
    <property type="evidence" value="ECO:0007669"/>
    <property type="project" value="UniProtKB-SubCell"/>
</dbReference>
<keyword evidence="3" id="KW-0328">Glycosyltransferase</keyword>
<dbReference type="InterPro" id="IPR001173">
    <property type="entry name" value="Glyco_trans_2-like"/>
</dbReference>
<evidence type="ECO:0000256" key="1">
    <source>
        <dbReference type="ARBA" id="ARBA00004236"/>
    </source>
</evidence>
<reference evidence="12 13" key="1">
    <citation type="submission" date="2019-07" db="EMBL/GenBank/DDBJ databases">
        <title>Complete genome of Crassaminicella thermophila SY095.</title>
        <authorList>
            <person name="Li X."/>
        </authorList>
    </citation>
    <scope>NUCLEOTIDE SEQUENCE [LARGE SCALE GENOMIC DNA]</scope>
    <source>
        <strain evidence="12 13">SY095</strain>
    </source>
</reference>
<evidence type="ECO:0000313" key="12">
    <source>
        <dbReference type="EMBL" id="QEK12984.1"/>
    </source>
</evidence>
<evidence type="ECO:0000256" key="9">
    <source>
        <dbReference type="ARBA" id="ARBA00038120"/>
    </source>
</evidence>
<dbReference type="EMBL" id="CP042243">
    <property type="protein sequence ID" value="QEK12984.1"/>
    <property type="molecule type" value="Genomic_DNA"/>
</dbReference>
<evidence type="ECO:0000256" key="10">
    <source>
        <dbReference type="ARBA" id="ARBA00040345"/>
    </source>
</evidence>
<dbReference type="PANTHER" id="PTHR43646:SF2">
    <property type="entry name" value="GLYCOSYLTRANSFERASE 2-LIKE DOMAIN-CONTAINING PROTEIN"/>
    <property type="match status" value="1"/>
</dbReference>
<dbReference type="GO" id="GO:0016117">
    <property type="term" value="P:carotenoid biosynthetic process"/>
    <property type="evidence" value="ECO:0007669"/>
    <property type="project" value="UniProtKB-KW"/>
</dbReference>
<evidence type="ECO:0000256" key="2">
    <source>
        <dbReference type="ARBA" id="ARBA00022475"/>
    </source>
</evidence>
<comment type="subcellular location">
    <subcellularLocation>
        <location evidence="1">Cell membrane</location>
    </subcellularLocation>
</comment>
<keyword evidence="5" id="KW-0125">Carotenoid biosynthesis</keyword>
<name>A0A5C0SHT2_CRATE</name>
<gene>
    <name evidence="12" type="ORF">FQB35_12000</name>
</gene>
<dbReference type="Proteomes" id="UP000324646">
    <property type="component" value="Chromosome"/>
</dbReference>
<proteinExistence type="inferred from homology"/>
<keyword evidence="13" id="KW-1185">Reference proteome</keyword>
<dbReference type="NCBIfam" id="TIGR04283">
    <property type="entry name" value="glyco_like_mftF"/>
    <property type="match status" value="1"/>
</dbReference>
<dbReference type="InterPro" id="IPR029044">
    <property type="entry name" value="Nucleotide-diphossugar_trans"/>
</dbReference>